<dbReference type="GO" id="GO:0016705">
    <property type="term" value="F:oxidoreductase activity, acting on paired donors, with incorporation or reduction of molecular oxygen"/>
    <property type="evidence" value="ECO:0007669"/>
    <property type="project" value="InterPro"/>
</dbReference>
<evidence type="ECO:0000256" key="2">
    <source>
        <dbReference type="ARBA" id="ARBA00022723"/>
    </source>
</evidence>
<dbReference type="InterPro" id="IPR017972">
    <property type="entry name" value="Cyt_P450_CS"/>
</dbReference>
<comment type="similarity">
    <text evidence="6">Belongs to the cytochrome P450 family.</text>
</comment>
<evidence type="ECO:0008006" key="10">
    <source>
        <dbReference type="Google" id="ProtNLM"/>
    </source>
</evidence>
<dbReference type="SUPFAM" id="SSF48264">
    <property type="entry name" value="Cytochrome P450"/>
    <property type="match status" value="1"/>
</dbReference>
<feature type="binding site" description="axial binding residue" evidence="5">
    <location>
        <position position="574"/>
    </location>
    <ligand>
        <name>heme</name>
        <dbReference type="ChEBI" id="CHEBI:30413"/>
    </ligand>
    <ligandPart>
        <name>Fe</name>
        <dbReference type="ChEBI" id="CHEBI:18248"/>
    </ligandPart>
</feature>
<dbReference type="AlphaFoldDB" id="A0A811MHA3"/>
<keyword evidence="2 5" id="KW-0479">Metal-binding</keyword>
<evidence type="ECO:0000256" key="7">
    <source>
        <dbReference type="SAM" id="Phobius"/>
    </source>
</evidence>
<organism evidence="8 9">
    <name type="scientific">Miscanthus lutarioriparius</name>
    <dbReference type="NCBI Taxonomy" id="422564"/>
    <lineage>
        <taxon>Eukaryota</taxon>
        <taxon>Viridiplantae</taxon>
        <taxon>Streptophyta</taxon>
        <taxon>Embryophyta</taxon>
        <taxon>Tracheophyta</taxon>
        <taxon>Spermatophyta</taxon>
        <taxon>Magnoliopsida</taxon>
        <taxon>Liliopsida</taxon>
        <taxon>Poales</taxon>
        <taxon>Poaceae</taxon>
        <taxon>PACMAD clade</taxon>
        <taxon>Panicoideae</taxon>
        <taxon>Andropogonodae</taxon>
        <taxon>Andropogoneae</taxon>
        <taxon>Saccharinae</taxon>
        <taxon>Miscanthus</taxon>
    </lineage>
</organism>
<dbReference type="InterPro" id="IPR002401">
    <property type="entry name" value="Cyt_P450_E_grp-I"/>
</dbReference>
<dbReference type="PANTHER" id="PTHR47947">
    <property type="entry name" value="CYTOCHROME P450 82C3-RELATED"/>
    <property type="match status" value="1"/>
</dbReference>
<dbReference type="GO" id="GO:0020037">
    <property type="term" value="F:heme binding"/>
    <property type="evidence" value="ECO:0007669"/>
    <property type="project" value="InterPro"/>
</dbReference>
<feature type="transmembrane region" description="Helical" evidence="7">
    <location>
        <begin position="130"/>
        <end position="148"/>
    </location>
</feature>
<proteinExistence type="inferred from homology"/>
<dbReference type="PROSITE" id="PS00086">
    <property type="entry name" value="CYTOCHROME_P450"/>
    <property type="match status" value="1"/>
</dbReference>
<keyword evidence="1 5" id="KW-0349">Heme</keyword>
<dbReference type="PANTHER" id="PTHR47947:SF52">
    <property type="entry name" value="CYTOCHROME P450"/>
    <property type="match status" value="1"/>
</dbReference>
<evidence type="ECO:0000313" key="8">
    <source>
        <dbReference type="EMBL" id="CAD6206739.1"/>
    </source>
</evidence>
<evidence type="ECO:0000313" key="9">
    <source>
        <dbReference type="Proteomes" id="UP000604825"/>
    </source>
</evidence>
<dbReference type="PRINTS" id="PR00463">
    <property type="entry name" value="EP450I"/>
</dbReference>
<dbReference type="InterPro" id="IPR036396">
    <property type="entry name" value="Cyt_P450_sf"/>
</dbReference>
<evidence type="ECO:0000256" key="1">
    <source>
        <dbReference type="ARBA" id="ARBA00022617"/>
    </source>
</evidence>
<dbReference type="Pfam" id="PF00067">
    <property type="entry name" value="p450"/>
    <property type="match status" value="1"/>
</dbReference>
<protein>
    <recommendedName>
        <fullName evidence="10">Cytochrome P450</fullName>
    </recommendedName>
</protein>
<sequence length="638" mass="70493">MPGPARALPGAARRSRLRPCPIIFYPGREQTGALVGEAAPRAGSRAAWRARPAASVQLVPAGDTEEKKHRGDKRIRRVWLTIVRLIPPDYKVALVTSNQGWRHTLPQQYSTLTPTCDRSIRNTSAIVDKAYVAILSVAFLFLLHYIVGRAAAGGKGKRLPPSPLAIPFIGHLHLVKTPFHSALARLAARHGPVFSMRMGHRRAVVVSSPECAKVCFTEHDQSFANRPHFPSIRLVSFDGAMLSVSSYGPYWRNLRRVAAVQLLSAHRVACMSPVIAAEVRAMVRRMNRLAATAPGGAARVQLRRRLFELSLSVLMETIAQTKTSRSEADADTDISSEANELTQISQEIMPHLGTANLWDYLPFLRWFDVFGVRNKLMAAVRWRDAFLRRLIDAERRRLDDGGDSEKKSMLAVLLSLQKSEPELYTDTMIMALCGDLFGAGTETTSSTTEWAMSLLLNHPEALNKARAEIDAVVGSSRLITPDDVPRLGYLHCVINETLRMYPPAPLLLPHESSADCKVGGYDVPRGTLLIVNAYAIHRDPAVWEDPAEFRPERFEDGKAEGRLLMPFGMGRRKCPGETLALRTVGMVLGTLIQCFDWDRVDGVEIGVTEAGGLTMPRAVPLEATCKPRAAMNDVLQKL</sequence>
<keyword evidence="4 5" id="KW-0408">Iron</keyword>
<dbReference type="Gene3D" id="1.10.630.10">
    <property type="entry name" value="Cytochrome P450"/>
    <property type="match status" value="1"/>
</dbReference>
<keyword evidence="3 6" id="KW-0560">Oxidoreductase</keyword>
<dbReference type="InterPro" id="IPR001128">
    <property type="entry name" value="Cyt_P450"/>
</dbReference>
<evidence type="ECO:0000256" key="5">
    <source>
        <dbReference type="PIRSR" id="PIRSR602401-1"/>
    </source>
</evidence>
<dbReference type="PRINTS" id="PR00385">
    <property type="entry name" value="P450"/>
</dbReference>
<reference evidence="8" key="1">
    <citation type="submission" date="2020-10" db="EMBL/GenBank/DDBJ databases">
        <authorList>
            <person name="Han B."/>
            <person name="Lu T."/>
            <person name="Zhao Q."/>
            <person name="Huang X."/>
            <person name="Zhao Y."/>
        </authorList>
    </citation>
    <scope>NUCLEOTIDE SEQUENCE</scope>
</reference>
<keyword evidence="9" id="KW-1185">Reference proteome</keyword>
<comment type="cofactor">
    <cofactor evidence="5">
        <name>heme</name>
        <dbReference type="ChEBI" id="CHEBI:30413"/>
    </cofactor>
</comment>
<evidence type="ECO:0000256" key="6">
    <source>
        <dbReference type="RuleBase" id="RU000461"/>
    </source>
</evidence>
<keyword evidence="7" id="KW-0812">Transmembrane</keyword>
<dbReference type="InterPro" id="IPR050651">
    <property type="entry name" value="Plant_Cytochrome_P450_Monoox"/>
</dbReference>
<evidence type="ECO:0000256" key="4">
    <source>
        <dbReference type="ARBA" id="ARBA00023004"/>
    </source>
</evidence>
<evidence type="ECO:0000256" key="3">
    <source>
        <dbReference type="ARBA" id="ARBA00023002"/>
    </source>
</evidence>
<keyword evidence="6" id="KW-0503">Monooxygenase</keyword>
<dbReference type="EMBL" id="CAJGYO010000001">
    <property type="protein sequence ID" value="CAD6206739.1"/>
    <property type="molecule type" value="Genomic_DNA"/>
</dbReference>
<dbReference type="OrthoDB" id="694341at2759"/>
<accession>A0A811MHA3</accession>
<keyword evidence="7" id="KW-0472">Membrane</keyword>
<keyword evidence="7" id="KW-1133">Transmembrane helix</keyword>
<dbReference type="GO" id="GO:0005506">
    <property type="term" value="F:iron ion binding"/>
    <property type="evidence" value="ECO:0007669"/>
    <property type="project" value="InterPro"/>
</dbReference>
<dbReference type="FunFam" id="1.10.630.10:FF:000257">
    <property type="entry name" value="Os02g0503850 protein"/>
    <property type="match status" value="1"/>
</dbReference>
<name>A0A811MHA3_9POAL</name>
<dbReference type="Proteomes" id="UP000604825">
    <property type="component" value="Unassembled WGS sequence"/>
</dbReference>
<gene>
    <name evidence="8" type="ORF">NCGR_LOCUS4418</name>
</gene>
<comment type="caution">
    <text evidence="8">The sequence shown here is derived from an EMBL/GenBank/DDBJ whole genome shotgun (WGS) entry which is preliminary data.</text>
</comment>
<dbReference type="GO" id="GO:0004497">
    <property type="term" value="F:monooxygenase activity"/>
    <property type="evidence" value="ECO:0007669"/>
    <property type="project" value="UniProtKB-KW"/>
</dbReference>
<dbReference type="FunFam" id="1.10.630.10:FF:000104">
    <property type="entry name" value="Cytochrome P450 family 81 subfamily D polypeptide 8"/>
    <property type="match status" value="1"/>
</dbReference>